<feature type="compositionally biased region" description="Basic and acidic residues" evidence="1">
    <location>
        <begin position="1"/>
        <end position="15"/>
    </location>
</feature>
<evidence type="ECO:0000313" key="2">
    <source>
        <dbReference type="EMBL" id="KAH0862479.1"/>
    </source>
</evidence>
<evidence type="ECO:0000313" key="3">
    <source>
        <dbReference type="Proteomes" id="UP000824890"/>
    </source>
</evidence>
<dbReference type="Gene3D" id="3.40.50.720">
    <property type="entry name" value="NAD(P)-binding Rossmann-like Domain"/>
    <property type="match status" value="1"/>
</dbReference>
<keyword evidence="3" id="KW-1185">Reference proteome</keyword>
<accession>A0ABQ7Y2Q6</accession>
<organism evidence="2 3">
    <name type="scientific">Brassica napus</name>
    <name type="common">Rape</name>
    <dbReference type="NCBI Taxonomy" id="3708"/>
    <lineage>
        <taxon>Eukaryota</taxon>
        <taxon>Viridiplantae</taxon>
        <taxon>Streptophyta</taxon>
        <taxon>Embryophyta</taxon>
        <taxon>Tracheophyta</taxon>
        <taxon>Spermatophyta</taxon>
        <taxon>Magnoliopsida</taxon>
        <taxon>eudicotyledons</taxon>
        <taxon>Gunneridae</taxon>
        <taxon>Pentapetalae</taxon>
        <taxon>rosids</taxon>
        <taxon>malvids</taxon>
        <taxon>Brassicales</taxon>
        <taxon>Brassicaceae</taxon>
        <taxon>Brassiceae</taxon>
        <taxon>Brassica</taxon>
    </lineage>
</organism>
<reference evidence="2 3" key="1">
    <citation type="submission" date="2021-05" db="EMBL/GenBank/DDBJ databases">
        <title>Genome Assembly of Synthetic Allotetraploid Brassica napus Reveals Homoeologous Exchanges between Subgenomes.</title>
        <authorList>
            <person name="Davis J.T."/>
        </authorList>
    </citation>
    <scope>NUCLEOTIDE SEQUENCE [LARGE SCALE GENOMIC DNA]</scope>
    <source>
        <strain evidence="3">cv. Da-Ae</strain>
        <tissue evidence="2">Seedling</tissue>
    </source>
</reference>
<name>A0ABQ7Y2Q6_BRANA</name>
<dbReference type="PANTHER" id="PTHR32487">
    <property type="entry name" value="3-OXO-DELTA(4,5)-STEROID 5-BETA-REDUCTASE"/>
    <property type="match status" value="1"/>
</dbReference>
<dbReference type="PANTHER" id="PTHR32487:SF0">
    <property type="entry name" value="3-OXO-DELTA(4,5)-STEROID 5-BETA-REDUCTASE"/>
    <property type="match status" value="1"/>
</dbReference>
<comment type="caution">
    <text evidence="2">The sequence shown here is derived from an EMBL/GenBank/DDBJ whole genome shotgun (WGS) entry which is preliminary data.</text>
</comment>
<dbReference type="Proteomes" id="UP000824890">
    <property type="component" value="Unassembled WGS sequence"/>
</dbReference>
<proteinExistence type="predicted"/>
<protein>
    <submittedName>
        <fullName evidence="2">Uncharacterized protein</fullName>
    </submittedName>
</protein>
<evidence type="ECO:0000256" key="1">
    <source>
        <dbReference type="SAM" id="MobiDB-lite"/>
    </source>
</evidence>
<gene>
    <name evidence="2" type="ORF">HID58_079690</name>
</gene>
<sequence length="439" mass="48743">MKSRGDKYSGQKRDGVTLGAPNAQRNSSVKFLLSLASSVITDKPKAVVTDQTDDGVFVAFDTEIARLTNIQAAEAAQILVRPPMNHIKLAYANHFLVGLTVSRIITEHERAHLPAFVNDIEATNIPPGDNGTRAELGDCMTSELGEETIDNNQPSSSVVTNVNRPAASNQKHVATNDGMVGVGKLEIIPQIQEDEFEHEKISEEDAAVSLTRFRALLVGFDEDPPSRPRSRFLFFFVEPPFNEDMLRLQIENFYYTLEDILSEEIKSKESVTWSVHRPNTIFGFSPYSLMNIVGTLCPSASTKGLIGFSGRKKAWEGFTTASDADLIAEKQILAAVDPYAKNEAFNCSNADIIAEQFGIEEYGFKEGKNVGLVEMMKGKEREKKLNEVGVWWFADVVLGVEGMIDSMNKSKEYGFLGFRNSNNSFISWIDKYKAFKIVP</sequence>
<feature type="region of interest" description="Disordered" evidence="1">
    <location>
        <begin position="1"/>
        <end position="21"/>
    </location>
</feature>
<dbReference type="EMBL" id="JAGKQM010000018">
    <property type="protein sequence ID" value="KAH0862479.1"/>
    <property type="molecule type" value="Genomic_DNA"/>
</dbReference>